<feature type="transmembrane region" description="Helical" evidence="6">
    <location>
        <begin position="107"/>
        <end position="131"/>
    </location>
</feature>
<dbReference type="InterPro" id="IPR013057">
    <property type="entry name" value="AA_transpt_TM"/>
</dbReference>
<comment type="subcellular location">
    <subcellularLocation>
        <location evidence="1">Membrane</location>
        <topology evidence="1">Multi-pass membrane protein</topology>
    </subcellularLocation>
</comment>
<evidence type="ECO:0000313" key="8">
    <source>
        <dbReference type="EMBL" id="KAK7199145.1"/>
    </source>
</evidence>
<name>A0AAW0F1H3_9TRYP</name>
<dbReference type="EMBL" id="JAECZO010000223">
    <property type="protein sequence ID" value="KAK7199145.1"/>
    <property type="molecule type" value="Genomic_DNA"/>
</dbReference>
<dbReference type="PANTHER" id="PTHR22950:SF369">
    <property type="entry name" value="ACID TRANSPORTER 1, PUTATIVE-RELATED"/>
    <property type="match status" value="1"/>
</dbReference>
<dbReference type="AlphaFoldDB" id="A0AAW0F1H3"/>
<proteinExistence type="predicted"/>
<feature type="transmembrane region" description="Helical" evidence="6">
    <location>
        <begin position="545"/>
        <end position="570"/>
    </location>
</feature>
<feature type="domain" description="Amino acid transporter transmembrane" evidence="7">
    <location>
        <begin position="77"/>
        <end position="569"/>
    </location>
</feature>
<keyword evidence="4 6" id="KW-0472">Membrane</keyword>
<feature type="region of interest" description="Disordered" evidence="5">
    <location>
        <begin position="1"/>
        <end position="55"/>
    </location>
</feature>
<gene>
    <name evidence="8" type="ORF">NESM_000884100</name>
</gene>
<reference evidence="8 9" key="1">
    <citation type="journal article" date="2021" name="MBio">
        <title>A New Model Trypanosomatid, Novymonas esmeraldas: Genomic Perception of Its 'Candidatus Pandoraea novymonadis' Endosymbiont.</title>
        <authorList>
            <person name="Zakharova A."/>
            <person name="Saura A."/>
            <person name="Butenko A."/>
            <person name="Podesvova L."/>
            <person name="Warmusova S."/>
            <person name="Kostygov A.Y."/>
            <person name="Nenarokova A."/>
            <person name="Lukes J."/>
            <person name="Opperdoes F.R."/>
            <person name="Yurchenko V."/>
        </authorList>
    </citation>
    <scope>NUCLEOTIDE SEQUENCE [LARGE SCALE GENOMIC DNA]</scope>
    <source>
        <strain evidence="8 9">E262AT.01</strain>
    </source>
</reference>
<feature type="transmembrane region" description="Helical" evidence="6">
    <location>
        <begin position="207"/>
        <end position="225"/>
    </location>
</feature>
<dbReference type="Pfam" id="PF01490">
    <property type="entry name" value="Aa_trans"/>
    <property type="match status" value="1"/>
</dbReference>
<feature type="transmembrane region" description="Helical" evidence="6">
    <location>
        <begin position="510"/>
        <end position="533"/>
    </location>
</feature>
<feature type="transmembrane region" description="Helical" evidence="6">
    <location>
        <begin position="487"/>
        <end position="504"/>
    </location>
</feature>
<feature type="transmembrane region" description="Helical" evidence="6">
    <location>
        <begin position="83"/>
        <end position="101"/>
    </location>
</feature>
<accession>A0AAW0F1H3</accession>
<feature type="transmembrane region" description="Helical" evidence="6">
    <location>
        <begin position="167"/>
        <end position="186"/>
    </location>
</feature>
<feature type="transmembrane region" description="Helical" evidence="6">
    <location>
        <begin position="375"/>
        <end position="404"/>
    </location>
</feature>
<dbReference type="Proteomes" id="UP001430356">
    <property type="component" value="Unassembled WGS sequence"/>
</dbReference>
<dbReference type="PANTHER" id="PTHR22950">
    <property type="entry name" value="AMINO ACID TRANSPORTER"/>
    <property type="match status" value="1"/>
</dbReference>
<protein>
    <submittedName>
        <fullName evidence="8">Amino acid permease</fullName>
    </submittedName>
</protein>
<keyword evidence="3 6" id="KW-1133">Transmembrane helix</keyword>
<dbReference type="GO" id="GO:0015179">
    <property type="term" value="F:L-amino acid transmembrane transporter activity"/>
    <property type="evidence" value="ECO:0007669"/>
    <property type="project" value="TreeGrafter"/>
</dbReference>
<evidence type="ECO:0000256" key="4">
    <source>
        <dbReference type="ARBA" id="ARBA00023136"/>
    </source>
</evidence>
<evidence type="ECO:0000256" key="1">
    <source>
        <dbReference type="ARBA" id="ARBA00004141"/>
    </source>
</evidence>
<dbReference type="GO" id="GO:0016020">
    <property type="term" value="C:membrane"/>
    <property type="evidence" value="ECO:0007669"/>
    <property type="project" value="UniProtKB-SubCell"/>
</dbReference>
<feature type="transmembrane region" description="Helical" evidence="6">
    <location>
        <begin position="143"/>
        <end position="161"/>
    </location>
</feature>
<evidence type="ECO:0000313" key="9">
    <source>
        <dbReference type="Proteomes" id="UP001430356"/>
    </source>
</evidence>
<evidence type="ECO:0000256" key="3">
    <source>
        <dbReference type="ARBA" id="ARBA00022989"/>
    </source>
</evidence>
<organism evidence="8 9">
    <name type="scientific">Novymonas esmeraldas</name>
    <dbReference type="NCBI Taxonomy" id="1808958"/>
    <lineage>
        <taxon>Eukaryota</taxon>
        <taxon>Discoba</taxon>
        <taxon>Euglenozoa</taxon>
        <taxon>Kinetoplastea</taxon>
        <taxon>Metakinetoplastina</taxon>
        <taxon>Trypanosomatida</taxon>
        <taxon>Trypanosomatidae</taxon>
        <taxon>Novymonas</taxon>
    </lineage>
</organism>
<dbReference type="GO" id="GO:0005737">
    <property type="term" value="C:cytoplasm"/>
    <property type="evidence" value="ECO:0007669"/>
    <property type="project" value="TreeGrafter"/>
</dbReference>
<keyword evidence="2 6" id="KW-0812">Transmembrane</keyword>
<feature type="transmembrane region" description="Helical" evidence="6">
    <location>
        <begin position="231"/>
        <end position="252"/>
    </location>
</feature>
<evidence type="ECO:0000256" key="6">
    <source>
        <dbReference type="SAM" id="Phobius"/>
    </source>
</evidence>
<feature type="region of interest" description="Disordered" evidence="5">
    <location>
        <begin position="415"/>
        <end position="436"/>
    </location>
</feature>
<sequence>MAARPVNHACSQREEMSSRASGQEPRPYSPTNAARNTRGAEPRQHRQQPAHSTGCRGVLQRVGGGAIKVVHAIVPPGGILSSAFNMASASIGAGILGLPAASDSAGLILAIIYLIIITYLSVFSMYILALSAQSTQIRSFEGMARWLFPYGNYSFSYWAAFIRWFHSFAGCTAYVISVGNCLSPIFNGALKRHPDNRAIQFFAAKQGIRVLTVIVWFFVMLPLVVPKHIDSLRYASALAVTFMVYFVIVVVVHSCRHGLSETIHHVEVSGNQVNDDALVHNTVFLFRTGNSVIHSVGVFMFAYVCQINAYEVLWDMAPAVRTTRNYTWAAFIGMILCGTLYVLVCVFGYFDFGSRNLLGKSLLLMFDPLSEVEVMIAYVGVMIKLCVAYALLTIAARNSLYYLIGFQHRYRNRPADTMSTPTPHEEEEEERDAAAKPMHAPLADTADIECDSLEGRDASVEGADHEFANNTAEDTTYVDNIPFWQHLLVVLILSVASLLCGLFIPNINTVFGFAGAISGGFLAFVFPALFFMYSGNFTVAQVGWFTYLNTYLLLICGVVGIVFGTGGTIYDTI</sequence>
<feature type="transmembrane region" description="Helical" evidence="6">
    <location>
        <begin position="326"/>
        <end position="350"/>
    </location>
</feature>
<evidence type="ECO:0000256" key="5">
    <source>
        <dbReference type="SAM" id="MobiDB-lite"/>
    </source>
</evidence>
<comment type="caution">
    <text evidence="8">The sequence shown here is derived from an EMBL/GenBank/DDBJ whole genome shotgun (WGS) entry which is preliminary data.</text>
</comment>
<evidence type="ECO:0000259" key="7">
    <source>
        <dbReference type="Pfam" id="PF01490"/>
    </source>
</evidence>
<keyword evidence="9" id="KW-1185">Reference proteome</keyword>
<evidence type="ECO:0000256" key="2">
    <source>
        <dbReference type="ARBA" id="ARBA00022692"/>
    </source>
</evidence>